<proteinExistence type="predicted"/>
<evidence type="ECO:0000313" key="1">
    <source>
        <dbReference type="EnsemblPlants" id="OPUNC01G35310.1"/>
    </source>
</evidence>
<organism evidence="1">
    <name type="scientific">Oryza punctata</name>
    <name type="common">Red rice</name>
    <dbReference type="NCBI Taxonomy" id="4537"/>
    <lineage>
        <taxon>Eukaryota</taxon>
        <taxon>Viridiplantae</taxon>
        <taxon>Streptophyta</taxon>
        <taxon>Embryophyta</taxon>
        <taxon>Tracheophyta</taxon>
        <taxon>Spermatophyta</taxon>
        <taxon>Magnoliopsida</taxon>
        <taxon>Liliopsida</taxon>
        <taxon>Poales</taxon>
        <taxon>Poaceae</taxon>
        <taxon>BOP clade</taxon>
        <taxon>Oryzoideae</taxon>
        <taxon>Oryzeae</taxon>
        <taxon>Oryzinae</taxon>
        <taxon>Oryza</taxon>
    </lineage>
</organism>
<dbReference type="Proteomes" id="UP000026962">
    <property type="component" value="Chromosome 1"/>
</dbReference>
<dbReference type="Gramene" id="OPUNC01G35310.1">
    <property type="protein sequence ID" value="OPUNC01G35310.1"/>
    <property type="gene ID" value="OPUNC01G35310"/>
</dbReference>
<evidence type="ECO:0000313" key="2">
    <source>
        <dbReference type="Proteomes" id="UP000026962"/>
    </source>
</evidence>
<protein>
    <submittedName>
        <fullName evidence="1">Uncharacterized protein</fullName>
    </submittedName>
</protein>
<sequence length="118" mass="13349">MWPLLRTFPPKIIKIRIRSLAIVYISRWCCMHPELRMTCVHIYSCECLTSLLLSVERWMDLSRSVDIYVCVCVCSCLVSPSRAGWPARSTSPVLARILQCSGDEIITDRASIATKLSG</sequence>
<keyword evidence="2" id="KW-1185">Reference proteome</keyword>
<name>A0A0E0JQR5_ORYPU</name>
<reference evidence="1" key="2">
    <citation type="submission" date="2018-05" db="EMBL/GenBank/DDBJ databases">
        <title>OpunRS2 (Oryza punctata Reference Sequence Version 2).</title>
        <authorList>
            <person name="Zhang J."/>
            <person name="Kudrna D."/>
            <person name="Lee S."/>
            <person name="Talag J."/>
            <person name="Welchert J."/>
            <person name="Wing R.A."/>
        </authorList>
    </citation>
    <scope>NUCLEOTIDE SEQUENCE [LARGE SCALE GENOMIC DNA]</scope>
</reference>
<dbReference type="AlphaFoldDB" id="A0A0E0JQR5"/>
<dbReference type="EnsemblPlants" id="OPUNC01G35310.1">
    <property type="protein sequence ID" value="OPUNC01G35310.1"/>
    <property type="gene ID" value="OPUNC01G35310"/>
</dbReference>
<reference evidence="1" key="1">
    <citation type="submission" date="2015-04" db="UniProtKB">
        <authorList>
            <consortium name="EnsemblPlants"/>
        </authorList>
    </citation>
    <scope>IDENTIFICATION</scope>
</reference>
<dbReference type="HOGENOM" id="CLU_2076896_0_0_1"/>
<accession>A0A0E0JQR5</accession>